<keyword evidence="7" id="KW-1000">Mitochondrion outer membrane</keyword>
<evidence type="ECO:0000256" key="2">
    <source>
        <dbReference type="ARBA" id="ARBA00004305"/>
    </source>
</evidence>
<feature type="domain" description="Mitochondria-eating protein C-terminal" evidence="14">
    <location>
        <begin position="91"/>
        <end position="135"/>
    </location>
</feature>
<comment type="subcellular location">
    <subcellularLocation>
        <location evidence="3">Cytoplasm</location>
    </subcellularLocation>
    <subcellularLocation>
        <location evidence="2">Mitochondrion matrix</location>
    </subcellularLocation>
    <subcellularLocation>
        <location evidence="1">Mitochondrion outer membrane</location>
    </subcellularLocation>
</comment>
<evidence type="ECO:0000256" key="9">
    <source>
        <dbReference type="ARBA" id="ARBA00023121"/>
    </source>
</evidence>
<evidence type="ECO:0000256" key="1">
    <source>
        <dbReference type="ARBA" id="ARBA00004294"/>
    </source>
</evidence>
<evidence type="ECO:0000256" key="12">
    <source>
        <dbReference type="ARBA" id="ARBA00032687"/>
    </source>
</evidence>
<keyword evidence="6" id="KW-0963">Cytoplasm</keyword>
<dbReference type="Proteomes" id="UP000694941">
    <property type="component" value="Unplaced"/>
</dbReference>
<evidence type="ECO:0000313" key="16">
    <source>
        <dbReference type="RefSeq" id="XP_022236817.1"/>
    </source>
</evidence>
<evidence type="ECO:0000313" key="15">
    <source>
        <dbReference type="Proteomes" id="UP000694941"/>
    </source>
</evidence>
<evidence type="ECO:0000259" key="14">
    <source>
        <dbReference type="Pfam" id="PF16026"/>
    </source>
</evidence>
<comment type="similarity">
    <text evidence="4">Belongs to the MIEAP family.</text>
</comment>
<protein>
    <recommendedName>
        <fullName evidence="5">Mitochondria-eating protein</fullName>
    </recommendedName>
    <alternativeName>
        <fullName evidence="12">Spermatogenesis-associated protein 18</fullName>
    </alternativeName>
</protein>
<dbReference type="PANTHER" id="PTHR21771">
    <property type="entry name" value="MITOCHONDRIA-EATING PROTEIN-RELATED"/>
    <property type="match status" value="1"/>
</dbReference>
<organism evidence="15 16">
    <name type="scientific">Limulus polyphemus</name>
    <name type="common">Atlantic horseshoe crab</name>
    <dbReference type="NCBI Taxonomy" id="6850"/>
    <lineage>
        <taxon>Eukaryota</taxon>
        <taxon>Metazoa</taxon>
        <taxon>Ecdysozoa</taxon>
        <taxon>Arthropoda</taxon>
        <taxon>Chelicerata</taxon>
        <taxon>Merostomata</taxon>
        <taxon>Xiphosura</taxon>
        <taxon>Limulidae</taxon>
        <taxon>Limulus</taxon>
    </lineage>
</organism>
<evidence type="ECO:0000256" key="10">
    <source>
        <dbReference type="ARBA" id="ARBA00023128"/>
    </source>
</evidence>
<dbReference type="InterPro" id="IPR031981">
    <property type="entry name" value="MIEAP_C"/>
</dbReference>
<evidence type="ECO:0000256" key="4">
    <source>
        <dbReference type="ARBA" id="ARBA00008233"/>
    </source>
</evidence>
<evidence type="ECO:0000256" key="11">
    <source>
        <dbReference type="ARBA" id="ARBA00023136"/>
    </source>
</evidence>
<feature type="non-terminal residue" evidence="16">
    <location>
        <position position="1"/>
    </location>
</feature>
<evidence type="ECO:0000256" key="8">
    <source>
        <dbReference type="ARBA" id="ARBA00023054"/>
    </source>
</evidence>
<name>A0ABM1RZL2_LIMPO</name>
<accession>A0ABM1RZL2</accession>
<evidence type="ECO:0000256" key="5">
    <source>
        <dbReference type="ARBA" id="ARBA00019863"/>
    </source>
</evidence>
<feature type="coiled-coil region" evidence="13">
    <location>
        <begin position="32"/>
        <end position="59"/>
    </location>
</feature>
<proteinExistence type="inferred from homology"/>
<keyword evidence="8 13" id="KW-0175">Coiled coil</keyword>
<feature type="non-terminal residue" evidence="16">
    <location>
        <position position="135"/>
    </location>
</feature>
<evidence type="ECO:0000256" key="6">
    <source>
        <dbReference type="ARBA" id="ARBA00022490"/>
    </source>
</evidence>
<gene>
    <name evidence="16" type="primary">LOC111084375</name>
</gene>
<keyword evidence="11" id="KW-0472">Membrane</keyword>
<dbReference type="GeneID" id="111084375"/>
<keyword evidence="9" id="KW-0446">Lipid-binding</keyword>
<dbReference type="PANTHER" id="PTHR21771:SF1">
    <property type="entry name" value="MITOCHONDRIA-EATING PROTEIN"/>
    <property type="match status" value="1"/>
</dbReference>
<keyword evidence="15" id="KW-1185">Reference proteome</keyword>
<evidence type="ECO:0000256" key="3">
    <source>
        <dbReference type="ARBA" id="ARBA00004496"/>
    </source>
</evidence>
<keyword evidence="10" id="KW-0496">Mitochondrion</keyword>
<dbReference type="InterPro" id="IPR026169">
    <property type="entry name" value="MIEAP"/>
</dbReference>
<dbReference type="Pfam" id="PF16026">
    <property type="entry name" value="MIEAP"/>
    <property type="match status" value="1"/>
</dbReference>
<sequence length="135" mass="15231">SYCFCCKSKACSGKVNKGAILDDEAGGDLLQMKALKQEVDLLQIELKKAKKMIAVMQERETLLTDRLAQQAQKMLERGVRFENVSLGDKTPTALIRRYGNLYAQARVDTLDFLENFPELRDADELKSKILFSVVV</sequence>
<evidence type="ECO:0000256" key="7">
    <source>
        <dbReference type="ARBA" id="ARBA00022787"/>
    </source>
</evidence>
<reference evidence="16" key="1">
    <citation type="submission" date="2025-08" db="UniProtKB">
        <authorList>
            <consortium name="RefSeq"/>
        </authorList>
    </citation>
    <scope>IDENTIFICATION</scope>
    <source>
        <tissue evidence="16">Muscle</tissue>
    </source>
</reference>
<evidence type="ECO:0000256" key="13">
    <source>
        <dbReference type="SAM" id="Coils"/>
    </source>
</evidence>
<dbReference type="RefSeq" id="XP_022236817.1">
    <property type="nucleotide sequence ID" value="XM_022381109.1"/>
</dbReference>